<evidence type="ECO:0000313" key="6">
    <source>
        <dbReference type="EMBL" id="MDO6362214.1"/>
    </source>
</evidence>
<dbReference type="InterPro" id="IPR028259">
    <property type="entry name" value="AP2-like_int_N"/>
</dbReference>
<evidence type="ECO:0000313" key="7">
    <source>
        <dbReference type="Proteomes" id="UP001169713"/>
    </source>
</evidence>
<keyword evidence="4" id="KW-0233">DNA recombination</keyword>
<comment type="similarity">
    <text evidence="1">Belongs to the 'phage' integrase family.</text>
</comment>
<keyword evidence="2" id="KW-0229">DNA integration</keyword>
<evidence type="ECO:0000256" key="4">
    <source>
        <dbReference type="ARBA" id="ARBA00023172"/>
    </source>
</evidence>
<dbReference type="GO" id="GO:0015074">
    <property type="term" value="P:DNA integration"/>
    <property type="evidence" value="ECO:0007669"/>
    <property type="project" value="UniProtKB-KW"/>
</dbReference>
<sequence>MKTRMKEIKEYRTAKGKIRYKTNIYLGRDEKGKPLQYRKSFKTYKEAEKACIKVLDQLENGTYWNLSQNITFKEMYEKWLKIYQLGTIKESTLATTERMIEKHVLPILGDMVLNKITVEQCQNAVFKWKNDAPKTFGKYARYTKKIFNEAKRLDYIEKSPMDKVIIPPVDCEPFKSSFYERDELKRYLEVARTYRKEAYAFFFLAGTTGLRCGELRALKWSDIDLDQGYLYVNRTYTVGLNNRNYIDSPKTKSSARMVSLPFQTVELLKEWRIFQQKETKVFSLVANRLVFNGYKNMRPSYDVPISTTTLDRWNVEIAKKAGLDHIRVHDFRGTYASLMVSSHVDTNHLKEEMGHANIKTTMDRYAKTTNDLRKADTEKFESYLPFDAQSL</sequence>
<dbReference type="Proteomes" id="UP001169713">
    <property type="component" value="Unassembled WGS sequence"/>
</dbReference>
<organism evidence="6 7">
    <name type="scientific">Lactobacillus paragasseri</name>
    <dbReference type="NCBI Taxonomy" id="2107999"/>
    <lineage>
        <taxon>Bacteria</taxon>
        <taxon>Bacillati</taxon>
        <taxon>Bacillota</taxon>
        <taxon>Bacilli</taxon>
        <taxon>Lactobacillales</taxon>
        <taxon>Lactobacillaceae</taxon>
        <taxon>Lactobacillus</taxon>
    </lineage>
</organism>
<feature type="domain" description="Tyr recombinase" evidence="5">
    <location>
        <begin position="174"/>
        <end position="379"/>
    </location>
</feature>
<dbReference type="InterPro" id="IPR004107">
    <property type="entry name" value="Integrase_SAM-like_N"/>
</dbReference>
<dbReference type="SUPFAM" id="SSF56349">
    <property type="entry name" value="DNA breaking-rejoining enzymes"/>
    <property type="match status" value="1"/>
</dbReference>
<dbReference type="PANTHER" id="PTHR30629">
    <property type="entry name" value="PROPHAGE INTEGRASE"/>
    <property type="match status" value="1"/>
</dbReference>
<evidence type="ECO:0000256" key="2">
    <source>
        <dbReference type="ARBA" id="ARBA00022908"/>
    </source>
</evidence>
<dbReference type="GO" id="GO:0003677">
    <property type="term" value="F:DNA binding"/>
    <property type="evidence" value="ECO:0007669"/>
    <property type="project" value="UniProtKB-KW"/>
</dbReference>
<dbReference type="Gene3D" id="1.10.443.10">
    <property type="entry name" value="Intergrase catalytic core"/>
    <property type="match status" value="1"/>
</dbReference>
<keyword evidence="3" id="KW-0238">DNA-binding</keyword>
<gene>
    <name evidence="6" type="ORF">Q4436_08765</name>
</gene>
<dbReference type="PROSITE" id="PS51898">
    <property type="entry name" value="TYR_RECOMBINASE"/>
    <property type="match status" value="1"/>
</dbReference>
<protein>
    <submittedName>
        <fullName evidence="6">Site-specific integrase</fullName>
    </submittedName>
</protein>
<dbReference type="InterPro" id="IPR010998">
    <property type="entry name" value="Integrase_recombinase_N"/>
</dbReference>
<dbReference type="Pfam" id="PF14659">
    <property type="entry name" value="Phage_int_SAM_3"/>
    <property type="match status" value="1"/>
</dbReference>
<comment type="caution">
    <text evidence="6">The sequence shown here is derived from an EMBL/GenBank/DDBJ whole genome shotgun (WGS) entry which is preliminary data.</text>
</comment>
<evidence type="ECO:0000256" key="1">
    <source>
        <dbReference type="ARBA" id="ARBA00008857"/>
    </source>
</evidence>
<accession>A0ABD5A3A5</accession>
<name>A0ABD5A3A5_9LACO</name>
<dbReference type="CDD" id="cd01189">
    <property type="entry name" value="INT_ICEBs1_C_like"/>
    <property type="match status" value="1"/>
</dbReference>
<dbReference type="RefSeq" id="WP_262333627.1">
    <property type="nucleotide sequence ID" value="NZ_JANZQG010000004.1"/>
</dbReference>
<evidence type="ECO:0000256" key="3">
    <source>
        <dbReference type="ARBA" id="ARBA00023125"/>
    </source>
</evidence>
<dbReference type="Gene3D" id="1.10.150.130">
    <property type="match status" value="1"/>
</dbReference>
<dbReference type="PANTHER" id="PTHR30629:SF2">
    <property type="entry name" value="PROPHAGE INTEGRASE INTS-RELATED"/>
    <property type="match status" value="1"/>
</dbReference>
<proteinExistence type="inferred from homology"/>
<dbReference type="Pfam" id="PF00589">
    <property type="entry name" value="Phage_integrase"/>
    <property type="match status" value="1"/>
</dbReference>
<reference evidence="6" key="1">
    <citation type="submission" date="2023-07" db="EMBL/GenBank/DDBJ databases">
        <title>Whole Genome Sequencing of Colonoscopy isolates.</title>
        <authorList>
            <person name="Surve S.V."/>
            <person name="Valls R.A."/>
            <person name="Barrak K.E."/>
            <person name="Gardner T.B."/>
            <person name="O'Toole G.A."/>
        </authorList>
    </citation>
    <scope>NUCLEOTIDE SEQUENCE</scope>
    <source>
        <strain evidence="6">GP0003</strain>
    </source>
</reference>
<dbReference type="InterPro" id="IPR050808">
    <property type="entry name" value="Phage_Integrase"/>
</dbReference>
<dbReference type="InterPro" id="IPR013762">
    <property type="entry name" value="Integrase-like_cat_sf"/>
</dbReference>
<dbReference type="AlphaFoldDB" id="A0ABD5A3A5"/>
<dbReference type="InterPro" id="IPR011010">
    <property type="entry name" value="DNA_brk_join_enz"/>
</dbReference>
<evidence type="ECO:0000259" key="5">
    <source>
        <dbReference type="PROSITE" id="PS51898"/>
    </source>
</evidence>
<dbReference type="EMBL" id="JAUONS010000008">
    <property type="protein sequence ID" value="MDO6362214.1"/>
    <property type="molecule type" value="Genomic_DNA"/>
</dbReference>
<dbReference type="GO" id="GO:0006310">
    <property type="term" value="P:DNA recombination"/>
    <property type="evidence" value="ECO:0007669"/>
    <property type="project" value="UniProtKB-KW"/>
</dbReference>
<dbReference type="Pfam" id="PF14657">
    <property type="entry name" value="Arm-DNA-bind_4"/>
    <property type="match status" value="1"/>
</dbReference>
<dbReference type="InterPro" id="IPR002104">
    <property type="entry name" value="Integrase_catalytic"/>
</dbReference>